<comment type="similarity">
    <text evidence="2">Belongs to the krueppel C2H2-type zinc-finger protein family.</text>
</comment>
<dbReference type="Proteomes" id="UP001166674">
    <property type="component" value="Unassembled WGS sequence"/>
</dbReference>
<dbReference type="SUPFAM" id="SSF57667">
    <property type="entry name" value="beta-beta-alpha zinc fingers"/>
    <property type="match status" value="3"/>
</dbReference>
<feature type="region of interest" description="Disordered" evidence="12">
    <location>
        <begin position="538"/>
        <end position="558"/>
    </location>
</feature>
<feature type="compositionally biased region" description="Low complexity" evidence="12">
    <location>
        <begin position="517"/>
        <end position="526"/>
    </location>
</feature>
<feature type="compositionally biased region" description="Basic and acidic residues" evidence="12">
    <location>
        <begin position="136"/>
        <end position="147"/>
    </location>
</feature>
<feature type="compositionally biased region" description="Polar residues" evidence="12">
    <location>
        <begin position="487"/>
        <end position="514"/>
    </location>
</feature>
<keyword evidence="10" id="KW-0539">Nucleus</keyword>
<dbReference type="AlphaFoldDB" id="A0AA41MXT1"/>
<evidence type="ECO:0000256" key="1">
    <source>
        <dbReference type="ARBA" id="ARBA00004123"/>
    </source>
</evidence>
<evidence type="ECO:0000256" key="5">
    <source>
        <dbReference type="ARBA" id="ARBA00022771"/>
    </source>
</evidence>
<proteinExistence type="inferred from homology"/>
<evidence type="ECO:0000256" key="6">
    <source>
        <dbReference type="ARBA" id="ARBA00022833"/>
    </source>
</evidence>
<feature type="compositionally biased region" description="Basic and acidic residues" evidence="12">
    <location>
        <begin position="913"/>
        <end position="927"/>
    </location>
</feature>
<evidence type="ECO:0000256" key="10">
    <source>
        <dbReference type="ARBA" id="ARBA00023242"/>
    </source>
</evidence>
<keyword evidence="3" id="KW-0479">Metal-binding</keyword>
<evidence type="ECO:0000256" key="3">
    <source>
        <dbReference type="ARBA" id="ARBA00022723"/>
    </source>
</evidence>
<evidence type="ECO:0000256" key="7">
    <source>
        <dbReference type="ARBA" id="ARBA00023015"/>
    </source>
</evidence>
<dbReference type="EMBL" id="JAATJV010370525">
    <property type="protein sequence ID" value="MBZ3879985.1"/>
    <property type="molecule type" value="Genomic_DNA"/>
</dbReference>
<keyword evidence="9" id="KW-0804">Transcription</keyword>
<dbReference type="PANTHER" id="PTHR21020">
    <property type="entry name" value="ZINC FINGER PROTEIN 800"/>
    <property type="match status" value="1"/>
</dbReference>
<dbReference type="Pfam" id="PF16622">
    <property type="entry name" value="zf-C2H2_11"/>
    <property type="match status" value="1"/>
</dbReference>
<feature type="region of interest" description="Disordered" evidence="12">
    <location>
        <begin position="654"/>
        <end position="685"/>
    </location>
</feature>
<dbReference type="SMART" id="SM00355">
    <property type="entry name" value="ZnF_C2H2"/>
    <property type="match status" value="7"/>
</dbReference>
<gene>
    <name evidence="14" type="ORF">SUZIE_155675</name>
</gene>
<comment type="subcellular location">
    <subcellularLocation>
        <location evidence="1">Nucleus</location>
    </subcellularLocation>
</comment>
<feature type="compositionally biased region" description="Polar residues" evidence="12">
    <location>
        <begin position="752"/>
        <end position="772"/>
    </location>
</feature>
<dbReference type="InterPro" id="IPR013087">
    <property type="entry name" value="Znf_C2H2_type"/>
</dbReference>
<evidence type="ECO:0000259" key="13">
    <source>
        <dbReference type="PROSITE" id="PS50157"/>
    </source>
</evidence>
<evidence type="ECO:0000256" key="4">
    <source>
        <dbReference type="ARBA" id="ARBA00022737"/>
    </source>
</evidence>
<dbReference type="PROSITE" id="PS50157">
    <property type="entry name" value="ZINC_FINGER_C2H2_2"/>
    <property type="match status" value="4"/>
</dbReference>
<feature type="region of interest" description="Disordered" evidence="12">
    <location>
        <begin position="229"/>
        <end position="258"/>
    </location>
</feature>
<keyword evidence="6" id="KW-0862">Zinc</keyword>
<dbReference type="GO" id="GO:0005634">
    <property type="term" value="C:nucleus"/>
    <property type="evidence" value="ECO:0007669"/>
    <property type="project" value="UniProtKB-SubCell"/>
</dbReference>
<feature type="compositionally biased region" description="Polar residues" evidence="12">
    <location>
        <begin position="543"/>
        <end position="558"/>
    </location>
</feature>
<keyword evidence="15" id="KW-1185">Reference proteome</keyword>
<accession>A0AA41MXT1</accession>
<dbReference type="PROSITE" id="PS00028">
    <property type="entry name" value="ZINC_FINGER_C2H2_1"/>
    <property type="match status" value="5"/>
</dbReference>
<evidence type="ECO:0000256" key="11">
    <source>
        <dbReference type="PROSITE-ProRule" id="PRU00042"/>
    </source>
</evidence>
<keyword evidence="7" id="KW-0805">Transcription regulation</keyword>
<feature type="compositionally biased region" description="Low complexity" evidence="12">
    <location>
        <begin position="180"/>
        <end position="194"/>
    </location>
</feature>
<evidence type="ECO:0000256" key="9">
    <source>
        <dbReference type="ARBA" id="ARBA00023163"/>
    </source>
</evidence>
<feature type="domain" description="C2H2-type" evidence="13">
    <location>
        <begin position="623"/>
        <end position="651"/>
    </location>
</feature>
<dbReference type="InterPro" id="IPR039149">
    <property type="entry name" value="ZNF800"/>
</dbReference>
<feature type="region of interest" description="Disordered" evidence="12">
    <location>
        <begin position="487"/>
        <end position="526"/>
    </location>
</feature>
<evidence type="ECO:0000256" key="8">
    <source>
        <dbReference type="ARBA" id="ARBA00023125"/>
    </source>
</evidence>
<feature type="region of interest" description="Disordered" evidence="12">
    <location>
        <begin position="971"/>
        <end position="994"/>
    </location>
</feature>
<name>A0AA41MXT1_SCICA</name>
<dbReference type="GO" id="GO:0003677">
    <property type="term" value="F:DNA binding"/>
    <property type="evidence" value="ECO:0007669"/>
    <property type="project" value="UniProtKB-KW"/>
</dbReference>
<feature type="region of interest" description="Disordered" evidence="12">
    <location>
        <begin position="1"/>
        <end position="194"/>
    </location>
</feature>
<dbReference type="GO" id="GO:0008270">
    <property type="term" value="F:zinc ion binding"/>
    <property type="evidence" value="ECO:0007669"/>
    <property type="project" value="UniProtKB-KW"/>
</dbReference>
<feature type="compositionally biased region" description="Low complexity" evidence="12">
    <location>
        <begin position="78"/>
        <end position="108"/>
    </location>
</feature>
<feature type="domain" description="C2H2-type" evidence="13">
    <location>
        <begin position="822"/>
        <end position="849"/>
    </location>
</feature>
<dbReference type="Gene3D" id="3.30.160.60">
    <property type="entry name" value="Classic Zinc Finger"/>
    <property type="match status" value="2"/>
</dbReference>
<evidence type="ECO:0000313" key="15">
    <source>
        <dbReference type="Proteomes" id="UP001166674"/>
    </source>
</evidence>
<evidence type="ECO:0000256" key="12">
    <source>
        <dbReference type="SAM" id="MobiDB-lite"/>
    </source>
</evidence>
<dbReference type="InterPro" id="IPR036236">
    <property type="entry name" value="Znf_C2H2_sf"/>
</dbReference>
<feature type="domain" description="C2H2-type" evidence="13">
    <location>
        <begin position="954"/>
        <end position="981"/>
    </location>
</feature>
<dbReference type="Pfam" id="PF16624">
    <property type="entry name" value="zf-C2H2_assoc2"/>
    <property type="match status" value="1"/>
</dbReference>
<reference evidence="14" key="1">
    <citation type="submission" date="2020-03" db="EMBL/GenBank/DDBJ databases">
        <title>Studies in the Genomics of Life Span.</title>
        <authorList>
            <person name="Glass D."/>
        </authorList>
    </citation>
    <scope>NUCLEOTIDE SEQUENCE</scope>
    <source>
        <strain evidence="14">SUZIE</strain>
        <tissue evidence="14">Muscle</tissue>
    </source>
</reference>
<keyword evidence="5 11" id="KW-0863">Zinc-finger</keyword>
<dbReference type="Pfam" id="PF00096">
    <property type="entry name" value="zf-C2H2"/>
    <property type="match status" value="2"/>
</dbReference>
<feature type="region of interest" description="Disordered" evidence="12">
    <location>
        <begin position="910"/>
        <end position="935"/>
    </location>
</feature>
<evidence type="ECO:0000313" key="14">
    <source>
        <dbReference type="EMBL" id="MBZ3879985.1"/>
    </source>
</evidence>
<feature type="domain" description="C2H2-type" evidence="13">
    <location>
        <begin position="566"/>
        <end position="594"/>
    </location>
</feature>
<comment type="caution">
    <text evidence="14">The sequence shown here is derived from an EMBL/GenBank/DDBJ whole genome shotgun (WGS) entry which is preliminary data.</text>
</comment>
<evidence type="ECO:0000256" key="2">
    <source>
        <dbReference type="ARBA" id="ARBA00006991"/>
    </source>
</evidence>
<dbReference type="PANTHER" id="PTHR21020:SF0">
    <property type="entry name" value="ZINC FINGER PROTEIN 800"/>
    <property type="match status" value="1"/>
</dbReference>
<sequence>MPWRGADWHLGPHTSWRAQSGVSALGRPAGRRAREQRAGHPGRGPSASHPASTPQPARPGREARHLPTGGGASRAHARGAAGRAGHTPPTHSVSLSLPALAPSPSGVSQSLPVAAGESLLPPPTRSAAVARTLRGGGDRKRRTDLIKFPETTAATRKAQGGGNPRPSPPLSKSLRDRCRWSGAEGSRAAAAAVAPARDASGLARSGSSSFGGGGGAAAGRFLLSTARARAQPALRPHSAEGRREPPPAPPPRSAEGRGELWRFRVSAGGDSLGARRPEPLGVVRCDCASKKPVMKLKACINKRSPLLDPLKKVLQVSPSIISTRSITQSFFCSLKAASGVTLMLCECLKLEIKEKIVYILEPGDPPLLQQPLQTSKSGIQQIIECFRSGTKQLKHILLKDVDTIFECKLCRSLFRGLPNLITHKKFYCPPSLQMDDNLPDVNDKQSQAINDLLEAIYPSVDKREYIIKLEPIETNQNAVFQYISRTDNPTEVTESSSTPEQTEVQIQEASTEQSKAVPVTDTEVETVETPPVEIVADEVVPTSDEQPQESQADLETSDNSDFGHQLICCLCRKEFNSRRGVRRHIRKVHKKKMEELKKYIETRKNPNQSSKGRSKNVLVSLSRSCPVCCKSFATKANVRRHFDEVHRGLRRDSITPDIATKPGQPLFLDSVSPKKSFKTRKQKSSSKAEYNLTACKCLLCKRKYSSQIMLKRHMQIVHKITLSGTNSKREKGPNNTASSSEIKVKVEPADSVESSPPSITHSPQNELKGTNHSNEKKNTPAAQKNKVKQDAESPKSTSPSAAGGQQKTRKPKLSAGFDFKQLYCKLCKRQFTSKQNLTKHIELHTDGNNIYVKFYKCPLCTYETRRKRDVIRHITVVHKKSSRYLGKITASLEIRAIKKPIDFVLNKVAKRGPSRDEAKHSDSKHDGTSNSPSKKYEVADVGIEVKVTKNFSLHRCNKCGKAFAKKTYLEHHKKTHKANASNSPEGNKTKGRSTRSKALVWMRINNYVTPHSHFSEDTVYPFQPKDGTRFDHGSIQSNFKYVTHLMETTCISEEF</sequence>
<keyword evidence="4" id="KW-0677">Repeat</keyword>
<keyword evidence="8" id="KW-0238">DNA-binding</keyword>
<feature type="compositionally biased region" description="Basic residues" evidence="12">
    <location>
        <begin position="675"/>
        <end position="684"/>
    </location>
</feature>
<protein>
    <submittedName>
        <fullName evidence="14">Zinc finger protein 800</fullName>
    </submittedName>
</protein>
<dbReference type="InterPro" id="IPR041697">
    <property type="entry name" value="Znf-C2H2_11"/>
</dbReference>
<feature type="region of interest" description="Disordered" evidence="12">
    <location>
        <begin position="724"/>
        <end position="811"/>
    </location>
</feature>
<feature type="compositionally biased region" description="Polar residues" evidence="12">
    <location>
        <begin position="794"/>
        <end position="806"/>
    </location>
</feature>
<organism evidence="14 15">
    <name type="scientific">Sciurus carolinensis</name>
    <name type="common">Eastern gray squirrel</name>
    <dbReference type="NCBI Taxonomy" id="30640"/>
    <lineage>
        <taxon>Eukaryota</taxon>
        <taxon>Metazoa</taxon>
        <taxon>Chordata</taxon>
        <taxon>Craniata</taxon>
        <taxon>Vertebrata</taxon>
        <taxon>Euteleostomi</taxon>
        <taxon>Mammalia</taxon>
        <taxon>Eutheria</taxon>
        <taxon>Euarchontoglires</taxon>
        <taxon>Glires</taxon>
        <taxon>Rodentia</taxon>
        <taxon>Sciuromorpha</taxon>
        <taxon>Sciuridae</taxon>
        <taxon>Sciurinae</taxon>
        <taxon>Sciurini</taxon>
        <taxon>Sciurus</taxon>
    </lineage>
</organism>